<comment type="caution">
    <text evidence="1">The sequence shown here is derived from an EMBL/GenBank/DDBJ whole genome shotgun (WGS) entry which is preliminary data.</text>
</comment>
<accession>A0A4C1XPN0</accession>
<dbReference type="AlphaFoldDB" id="A0A4C1XPN0"/>
<organism evidence="1 2">
    <name type="scientific">Eumeta variegata</name>
    <name type="common">Bagworm moth</name>
    <name type="synonym">Eumeta japonica</name>
    <dbReference type="NCBI Taxonomy" id="151549"/>
    <lineage>
        <taxon>Eukaryota</taxon>
        <taxon>Metazoa</taxon>
        <taxon>Ecdysozoa</taxon>
        <taxon>Arthropoda</taxon>
        <taxon>Hexapoda</taxon>
        <taxon>Insecta</taxon>
        <taxon>Pterygota</taxon>
        <taxon>Neoptera</taxon>
        <taxon>Endopterygota</taxon>
        <taxon>Lepidoptera</taxon>
        <taxon>Glossata</taxon>
        <taxon>Ditrysia</taxon>
        <taxon>Tineoidea</taxon>
        <taxon>Psychidae</taxon>
        <taxon>Oiketicinae</taxon>
        <taxon>Eumeta</taxon>
    </lineage>
</organism>
<evidence type="ECO:0000313" key="2">
    <source>
        <dbReference type="Proteomes" id="UP000299102"/>
    </source>
</evidence>
<proteinExistence type="predicted"/>
<protein>
    <submittedName>
        <fullName evidence="1">Uncharacterized protein</fullName>
    </submittedName>
</protein>
<gene>
    <name evidence="1" type="ORF">EVAR_50687_1</name>
</gene>
<name>A0A4C1XPN0_EUMVA</name>
<evidence type="ECO:0000313" key="1">
    <source>
        <dbReference type="EMBL" id="GBP65003.1"/>
    </source>
</evidence>
<reference evidence="1 2" key="1">
    <citation type="journal article" date="2019" name="Commun. Biol.">
        <title>The bagworm genome reveals a unique fibroin gene that provides high tensile strength.</title>
        <authorList>
            <person name="Kono N."/>
            <person name="Nakamura H."/>
            <person name="Ohtoshi R."/>
            <person name="Tomita M."/>
            <person name="Numata K."/>
            <person name="Arakawa K."/>
        </authorList>
    </citation>
    <scope>NUCLEOTIDE SEQUENCE [LARGE SCALE GENOMIC DNA]</scope>
</reference>
<keyword evidence="2" id="KW-1185">Reference proteome</keyword>
<sequence>MLGLRARRWDMSHGVNTALQTLNKLSLYDFTTDFLEIWSEASQEGCCNESSHNSTFTRTQPTQPLRIRLKRLAYAEQVCG</sequence>
<dbReference type="EMBL" id="BGZK01000916">
    <property type="protein sequence ID" value="GBP65003.1"/>
    <property type="molecule type" value="Genomic_DNA"/>
</dbReference>
<dbReference type="Proteomes" id="UP000299102">
    <property type="component" value="Unassembled WGS sequence"/>
</dbReference>